<keyword evidence="1" id="KW-0614">Plasmid</keyword>
<dbReference type="Proteomes" id="UP000234752">
    <property type="component" value="Plasmid unnamed2"/>
</dbReference>
<dbReference type="PANTHER" id="PTHR22911:SF76">
    <property type="entry name" value="EAMA DOMAIN-CONTAINING PROTEIN"/>
    <property type="match status" value="1"/>
</dbReference>
<evidence type="ECO:0000313" key="1">
    <source>
        <dbReference type="EMBL" id="AUN33725.1"/>
    </source>
</evidence>
<geneLocation type="plasmid" evidence="1 2">
    <name>unnamed2</name>
</geneLocation>
<dbReference type="KEGG" id="ncb:C0V82_25245"/>
<dbReference type="SUPFAM" id="SSF103481">
    <property type="entry name" value="Multidrug resistance efflux transporter EmrE"/>
    <property type="match status" value="2"/>
</dbReference>
<dbReference type="AlphaFoldDB" id="A0A2K9NN05"/>
<keyword evidence="2" id="KW-1185">Reference proteome</keyword>
<organism evidence="1 2">
    <name type="scientific">Niveispirillum cyanobacteriorum</name>
    <dbReference type="NCBI Taxonomy" id="1612173"/>
    <lineage>
        <taxon>Bacteria</taxon>
        <taxon>Pseudomonadati</taxon>
        <taxon>Pseudomonadota</taxon>
        <taxon>Alphaproteobacteria</taxon>
        <taxon>Rhodospirillales</taxon>
        <taxon>Azospirillaceae</taxon>
        <taxon>Niveispirillum</taxon>
    </lineage>
</organism>
<reference evidence="1 2" key="1">
    <citation type="submission" date="2017-12" db="EMBL/GenBank/DDBJ databases">
        <title>Genomes of bacteria within cyanobacterial aggregates.</title>
        <authorList>
            <person name="Cai H."/>
        </authorList>
    </citation>
    <scope>NUCLEOTIDE SEQUENCE [LARGE SCALE GENOMIC DNA]</scope>
    <source>
        <strain evidence="1 2">TH16</strain>
        <plasmid evidence="1 2">unnamed2</plasmid>
    </source>
</reference>
<accession>A0A2K9NN05</accession>
<dbReference type="RefSeq" id="WP_102115228.1">
    <property type="nucleotide sequence ID" value="NZ_BMGN01000009.1"/>
</dbReference>
<dbReference type="EMBL" id="CP025614">
    <property type="protein sequence ID" value="AUN33725.1"/>
    <property type="molecule type" value="Genomic_DNA"/>
</dbReference>
<gene>
    <name evidence="1" type="ORF">C0V82_25245</name>
</gene>
<dbReference type="PANTHER" id="PTHR22911">
    <property type="entry name" value="ACYL-MALONYL CONDENSING ENZYME-RELATED"/>
    <property type="match status" value="1"/>
</dbReference>
<dbReference type="InterPro" id="IPR037185">
    <property type="entry name" value="EmrE-like"/>
</dbReference>
<dbReference type="InterPro" id="IPR000620">
    <property type="entry name" value="EamA_dom"/>
</dbReference>
<sequence length="298" mass="30627">MSAVAATATPGAVRRATLVGGTAILMWSTLALLTALAGPVPPFLLVALSFGLGGLVSLGIIAATGRPVKAAVRQPLPVWLLGIGGLFGYHFLYFLALQTAPAAEANLINYLWPLLIVLFAGLLPGERLGRPQLLGAAAGLAGTLLLITGGKGISVDAQYLPGYLAALACSVTWSGYSVLSRRFGAVPTETVAFFCLATSLLAIPCHLLFEQTVWPQGVWGWSIIAAMGIGPVGLAFFVWDHGVKRGDIQTLGALSYATPLLSTGLLIVAGRAGFTWPVVGACLLIVGGAVVASRGLGK</sequence>
<dbReference type="Pfam" id="PF00892">
    <property type="entry name" value="EamA"/>
    <property type="match status" value="2"/>
</dbReference>
<dbReference type="GO" id="GO:0016020">
    <property type="term" value="C:membrane"/>
    <property type="evidence" value="ECO:0007669"/>
    <property type="project" value="InterPro"/>
</dbReference>
<proteinExistence type="predicted"/>
<dbReference type="OrthoDB" id="9795732at2"/>
<name>A0A2K9NN05_9PROT</name>
<evidence type="ECO:0000313" key="2">
    <source>
        <dbReference type="Proteomes" id="UP000234752"/>
    </source>
</evidence>
<dbReference type="Gene3D" id="1.10.3730.20">
    <property type="match status" value="1"/>
</dbReference>
<protein>
    <submittedName>
        <fullName evidence="1">EamA family transporter</fullName>
    </submittedName>
</protein>